<evidence type="ECO:0008006" key="4">
    <source>
        <dbReference type="Google" id="ProtNLM"/>
    </source>
</evidence>
<feature type="signal peptide" evidence="1">
    <location>
        <begin position="1"/>
        <end position="20"/>
    </location>
</feature>
<keyword evidence="1" id="KW-0732">Signal</keyword>
<feature type="chain" id="PRO_5039659037" description="Lipoprotein" evidence="1">
    <location>
        <begin position="21"/>
        <end position="400"/>
    </location>
</feature>
<name>A0A895YJY8_9ACTN</name>
<dbReference type="Proteomes" id="UP000662857">
    <property type="component" value="Chromosome"/>
</dbReference>
<dbReference type="AlphaFoldDB" id="A0A895YJY8"/>
<evidence type="ECO:0000313" key="2">
    <source>
        <dbReference type="EMBL" id="QSB16325.1"/>
    </source>
</evidence>
<dbReference type="EMBL" id="CP070499">
    <property type="protein sequence ID" value="QSB16325.1"/>
    <property type="molecule type" value="Genomic_DNA"/>
</dbReference>
<organism evidence="2 3">
    <name type="scientific">Natronosporangium hydrolyticum</name>
    <dbReference type="NCBI Taxonomy" id="2811111"/>
    <lineage>
        <taxon>Bacteria</taxon>
        <taxon>Bacillati</taxon>
        <taxon>Actinomycetota</taxon>
        <taxon>Actinomycetes</taxon>
        <taxon>Micromonosporales</taxon>
        <taxon>Micromonosporaceae</taxon>
        <taxon>Natronosporangium</taxon>
    </lineage>
</organism>
<protein>
    <recommendedName>
        <fullName evidence="4">Lipoprotein</fullName>
    </recommendedName>
</protein>
<accession>A0A895YJY8</accession>
<gene>
    <name evidence="2" type="ORF">JQS43_08560</name>
</gene>
<keyword evidence="3" id="KW-1185">Reference proteome</keyword>
<dbReference type="PROSITE" id="PS51257">
    <property type="entry name" value="PROKAR_LIPOPROTEIN"/>
    <property type="match status" value="1"/>
</dbReference>
<evidence type="ECO:0000313" key="3">
    <source>
        <dbReference type="Proteomes" id="UP000662857"/>
    </source>
</evidence>
<dbReference type="KEGG" id="nhy:JQS43_08560"/>
<reference evidence="2" key="1">
    <citation type="submission" date="2021-02" db="EMBL/GenBank/DDBJ databases">
        <title>Natrosporangium hydrolyticum gen. nov., sp. nov, a haloalkaliphilic actinobacterium from a soda solonchak soil.</title>
        <authorList>
            <person name="Sorokin D.Y."/>
            <person name="Khijniak T.V."/>
            <person name="Zakharycheva A.P."/>
            <person name="Boueva O.V."/>
            <person name="Ariskina E.V."/>
            <person name="Hahnke R.L."/>
            <person name="Bunk B."/>
            <person name="Sproer C."/>
            <person name="Schumann P."/>
            <person name="Evtushenko L.I."/>
            <person name="Kublanov I.V."/>
        </authorList>
    </citation>
    <scope>NUCLEOTIDE SEQUENCE</scope>
    <source>
        <strain evidence="2">DSM 106523</strain>
    </source>
</reference>
<dbReference type="RefSeq" id="WP_239678533.1">
    <property type="nucleotide sequence ID" value="NZ_CP070499.1"/>
</dbReference>
<sequence>MSWLRPTVVCAVATVLVLMAGCQGENPDGGGDDVPLLNLRGELNPDEQWPARGSLTEDAELIAEVSQVVDQWQTTDGVGRHTRSALTSIAWLGEIDGQVLAVVAFAPEGTSNDRWIVEVTGQPGDMAVTEARDIRTRIGNSIEDTELVPIRSEGIGPRYLVSARVDWLTADGAEVQLVDGLSEEVEVGRCELVELVAAIGDERLVYGDLGTNVEPPLYPLFYARGLGPEEITDVARLQGAGVDTCAAARSEWLGSLHELFEPEIPAVLSWVELIEINSEDFRGSLEEIPVNGSGYDQRAIVIMWRPEAGPPVLSTAQLNEPRHRSLTFVFETTEGPLAVLMYPSGVNVTPEREFRDVEVSAEAALLAAEPHVIVVALPDHEVEISYTRDGEREQVGVEAP</sequence>
<proteinExistence type="predicted"/>
<evidence type="ECO:0000256" key="1">
    <source>
        <dbReference type="SAM" id="SignalP"/>
    </source>
</evidence>